<proteinExistence type="predicted"/>
<accession>A0ABP7T3U8</accession>
<feature type="transmembrane region" description="Helical" evidence="1">
    <location>
        <begin position="28"/>
        <end position="50"/>
    </location>
</feature>
<name>A0ABP7T3U8_9SPHN</name>
<keyword evidence="1" id="KW-0812">Transmembrane</keyword>
<protein>
    <recommendedName>
        <fullName evidence="4">DUF1453 domain-containing protein</fullName>
    </recommendedName>
</protein>
<comment type="caution">
    <text evidence="2">The sequence shown here is derived from an EMBL/GenBank/DDBJ whole genome shotgun (WGS) entry which is preliminary data.</text>
</comment>
<dbReference type="InterPro" id="IPR058247">
    <property type="entry name" value="DUF1453"/>
</dbReference>
<feature type="transmembrane region" description="Helical" evidence="1">
    <location>
        <begin position="56"/>
        <end position="76"/>
    </location>
</feature>
<dbReference type="Proteomes" id="UP001500235">
    <property type="component" value="Unassembled WGS sequence"/>
</dbReference>
<evidence type="ECO:0008006" key="4">
    <source>
        <dbReference type="Google" id="ProtNLM"/>
    </source>
</evidence>
<evidence type="ECO:0000313" key="3">
    <source>
        <dbReference type="Proteomes" id="UP001500235"/>
    </source>
</evidence>
<dbReference type="Pfam" id="PF07301">
    <property type="entry name" value="DUF1453"/>
    <property type="match status" value="1"/>
</dbReference>
<evidence type="ECO:0000313" key="2">
    <source>
        <dbReference type="EMBL" id="GAA4020327.1"/>
    </source>
</evidence>
<keyword evidence="1" id="KW-0472">Membrane</keyword>
<sequence>MMTVVGPLLTLALVLAWRLRKPGRERGLSAWFLWFAPAAYLLVILVVAGLHPPSSAGWLLLVAGLLVGGLAGWWRGRLFRLRLDEASGLVLMRRSRWAVTMLVAIVSLRFLANLWLAEGSRGALLLGDAMLGLLLGLVAVTRIQIARRAAALRRPLSASANRSSVA</sequence>
<dbReference type="EMBL" id="BAABBQ010000001">
    <property type="protein sequence ID" value="GAA4020327.1"/>
    <property type="molecule type" value="Genomic_DNA"/>
</dbReference>
<keyword evidence="3" id="KW-1185">Reference proteome</keyword>
<evidence type="ECO:0000256" key="1">
    <source>
        <dbReference type="SAM" id="Phobius"/>
    </source>
</evidence>
<gene>
    <name evidence="2" type="ORF">GCM10022280_20840</name>
</gene>
<feature type="transmembrane region" description="Helical" evidence="1">
    <location>
        <begin position="97"/>
        <end position="117"/>
    </location>
</feature>
<keyword evidence="1" id="KW-1133">Transmembrane helix</keyword>
<dbReference type="RefSeq" id="WP_344707353.1">
    <property type="nucleotide sequence ID" value="NZ_BAABBQ010000001.1"/>
</dbReference>
<reference evidence="3" key="1">
    <citation type="journal article" date="2019" name="Int. J. Syst. Evol. Microbiol.">
        <title>The Global Catalogue of Microorganisms (GCM) 10K type strain sequencing project: providing services to taxonomists for standard genome sequencing and annotation.</title>
        <authorList>
            <consortium name="The Broad Institute Genomics Platform"/>
            <consortium name="The Broad Institute Genome Sequencing Center for Infectious Disease"/>
            <person name="Wu L."/>
            <person name="Ma J."/>
        </authorList>
    </citation>
    <scope>NUCLEOTIDE SEQUENCE [LARGE SCALE GENOMIC DNA]</scope>
    <source>
        <strain evidence="3">JCM 17563</strain>
    </source>
</reference>
<organism evidence="2 3">
    <name type="scientific">Sphingomonas swuensis</name>
    <dbReference type="NCBI Taxonomy" id="977800"/>
    <lineage>
        <taxon>Bacteria</taxon>
        <taxon>Pseudomonadati</taxon>
        <taxon>Pseudomonadota</taxon>
        <taxon>Alphaproteobacteria</taxon>
        <taxon>Sphingomonadales</taxon>
        <taxon>Sphingomonadaceae</taxon>
        <taxon>Sphingomonas</taxon>
    </lineage>
</organism>
<feature type="transmembrane region" description="Helical" evidence="1">
    <location>
        <begin position="123"/>
        <end position="145"/>
    </location>
</feature>